<proteinExistence type="inferred from homology"/>
<feature type="domain" description="NB-ARC" evidence="8">
    <location>
        <begin position="168"/>
        <end position="341"/>
    </location>
</feature>
<feature type="domain" description="R13L1/DRL21-like LRR repeat region" evidence="11">
    <location>
        <begin position="702"/>
        <end position="834"/>
    </location>
</feature>
<evidence type="ECO:0000313" key="13">
    <source>
        <dbReference type="Proteomes" id="UP000734854"/>
    </source>
</evidence>
<accession>A0A8J5LH36</accession>
<evidence type="ECO:0000313" key="12">
    <source>
        <dbReference type="EMBL" id="KAG6518762.1"/>
    </source>
</evidence>
<evidence type="ECO:0000256" key="4">
    <source>
        <dbReference type="ARBA" id="ARBA00022741"/>
    </source>
</evidence>
<sequence>MEFVSMFLLDALVNTLADTLQDHVFQELQKVHRVGDELVKLQKSVSSIQAVLSDAQESEETRNIVKQLLNELRDVAYRANDILDDVATEQQRQQLINYAPVRNFFGPVNLMRLLFQRDVYHKIQSIDEELDKIVKRCPLIALSPRNRSQRTHSSESTPAIPPCVLGRERDKQKIKELLVPFSGRTDSAASVISIFGMPGVGKTTLAQQLFDDETVKKHFELRLWVYVSHDFDLMRIMRCMIESIDGFKCDLTSLNNLQQEVRKKVSRRRYLLVLDNVWQESQEWEKLKSFLYSADEGSKILVTTKSEQVARFMAANSPPYHLEGLSMDDCWSLICQQVLSRNPSATFTHDFSQSHALRRCMGLPMAAKALGERLAREADRSKWEAILTSQSWEFSGAGISITETLSLSYQHLPHYLKPCFEYLSIIPKGFKLERDFIIQLWMAQSFIRPKGTEHMEDVGSDYLDSLRSSSFLQYSHFDHKSRRQRYVMHDVFHEFARHVAAEECSVMEPSTEPSTDLHLSLSARVRHLSVNYEELVRRVPRGGDMYEQVYKCKGLQSLLLIGNSTSRPTMVVPDNLAQRLRSLRTLMLTNSCLTQLPESIGDLSHLRCLQLQNTGIKRLPDSVSRLYNLQTLGLRNCYDLEELPKDMSKLRNLRHLDLHLDGNSQGSNAGGKLRLMPPEIGLLTHLRTLSRFVVSKRHECGLSQLENLNDLRSDLLIERLDLVSSGEDAKNANLWSKEHIHRLELTWNYSDVTEASASSAGYNSRENILKYLRPHNKLKEIGVVGYGGTLLPTWMGDSSLENLETVWISKTYSCQNLPPLGQLPKLKYLFLEEMHGLKHIDCSFCGRNEIRFPKLEKLHLENMSGLQEWLGDHRCALPSLRELTINNCPALQQLTHELPSLTKLVIEASPYFAGLPDFPKLQSLEVKTNDDWIWRSCATISSLPSLTLSGLRRANLPSEISSCHSFIRRLEISYCSQLIFIPDGWLPAFLSHFVIRHCPKLQNLPAELTRLTRLEDLEIEKCEKLEQLPFGLRNMNLLAHLEISDCPGLSWLHGLPRNLQFLSISNCPELSQKLQDQGWFTRRKDLQVWINDSDINEVHKDDATEAWTDWKKYMQTSHKLILWLLAHHSLPPRDWLEYIEDPALRGESGECPPCWVMRGDASRVVRLSDQRHELSEEATEDYRADDAGGRTSLMDIAMVQLYEVEQTQRDGRARVSRTTEAIGWHMHTITDEDVETSG</sequence>
<comment type="caution">
    <text evidence="12">The sequence shown here is derived from an EMBL/GenBank/DDBJ whole genome shotgun (WGS) entry which is preliminary data.</text>
</comment>
<evidence type="ECO:0000256" key="2">
    <source>
        <dbReference type="ARBA" id="ARBA00022614"/>
    </source>
</evidence>
<keyword evidence="2" id="KW-0433">Leucine-rich repeat</keyword>
<keyword evidence="7" id="KW-0732">Signal</keyword>
<dbReference type="SUPFAM" id="SSF52058">
    <property type="entry name" value="L domain-like"/>
    <property type="match status" value="1"/>
</dbReference>
<comment type="similarity">
    <text evidence="1">Belongs to the disease resistance NB-LRR family.</text>
</comment>
<dbReference type="GO" id="GO:0051707">
    <property type="term" value="P:response to other organism"/>
    <property type="evidence" value="ECO:0007669"/>
    <property type="project" value="UniProtKB-ARBA"/>
</dbReference>
<dbReference type="AlphaFoldDB" id="A0A8J5LH36"/>
<dbReference type="InterPro" id="IPR032675">
    <property type="entry name" value="LRR_dom_sf"/>
</dbReference>
<dbReference type="Pfam" id="PF25019">
    <property type="entry name" value="LRR_R13L1-DRL21"/>
    <property type="match status" value="1"/>
</dbReference>
<organism evidence="12 13">
    <name type="scientific">Zingiber officinale</name>
    <name type="common">Ginger</name>
    <name type="synonym">Amomum zingiber</name>
    <dbReference type="NCBI Taxonomy" id="94328"/>
    <lineage>
        <taxon>Eukaryota</taxon>
        <taxon>Viridiplantae</taxon>
        <taxon>Streptophyta</taxon>
        <taxon>Embryophyta</taxon>
        <taxon>Tracheophyta</taxon>
        <taxon>Spermatophyta</taxon>
        <taxon>Magnoliopsida</taxon>
        <taxon>Liliopsida</taxon>
        <taxon>Zingiberales</taxon>
        <taxon>Zingiberaceae</taxon>
        <taxon>Zingiber</taxon>
    </lineage>
</organism>
<dbReference type="Gene3D" id="1.10.10.10">
    <property type="entry name" value="Winged helix-like DNA-binding domain superfamily/Winged helix DNA-binding domain"/>
    <property type="match status" value="1"/>
</dbReference>
<reference evidence="12 13" key="1">
    <citation type="submission" date="2020-08" db="EMBL/GenBank/DDBJ databases">
        <title>Plant Genome Project.</title>
        <authorList>
            <person name="Zhang R.-G."/>
        </authorList>
    </citation>
    <scope>NUCLEOTIDE SEQUENCE [LARGE SCALE GENOMIC DNA]</scope>
    <source>
        <tissue evidence="12">Rhizome</tissue>
    </source>
</reference>
<dbReference type="SUPFAM" id="SSF52540">
    <property type="entry name" value="P-loop containing nucleoside triphosphate hydrolases"/>
    <property type="match status" value="1"/>
</dbReference>
<dbReference type="InterPro" id="IPR056789">
    <property type="entry name" value="LRR_R13L1-DRL21"/>
</dbReference>
<evidence type="ECO:0000259" key="9">
    <source>
        <dbReference type="Pfam" id="PF18052"/>
    </source>
</evidence>
<dbReference type="GO" id="GO:0006952">
    <property type="term" value="P:defense response"/>
    <property type="evidence" value="ECO:0007669"/>
    <property type="project" value="UniProtKB-KW"/>
</dbReference>
<dbReference type="EMBL" id="JACMSC010000006">
    <property type="protein sequence ID" value="KAG6518762.1"/>
    <property type="molecule type" value="Genomic_DNA"/>
</dbReference>
<protein>
    <submittedName>
        <fullName evidence="12">Uncharacterized protein</fullName>
    </submittedName>
</protein>
<evidence type="ECO:0000256" key="1">
    <source>
        <dbReference type="ARBA" id="ARBA00008894"/>
    </source>
</evidence>
<dbReference type="GO" id="GO:0005524">
    <property type="term" value="F:ATP binding"/>
    <property type="evidence" value="ECO:0007669"/>
    <property type="project" value="UniProtKB-KW"/>
</dbReference>
<dbReference type="Gene3D" id="1.20.5.4130">
    <property type="match status" value="1"/>
</dbReference>
<dbReference type="Proteomes" id="UP000734854">
    <property type="component" value="Unassembled WGS sequence"/>
</dbReference>
<dbReference type="GO" id="GO:0043531">
    <property type="term" value="F:ADP binding"/>
    <property type="evidence" value="ECO:0007669"/>
    <property type="project" value="InterPro"/>
</dbReference>
<keyword evidence="6" id="KW-0067">ATP-binding</keyword>
<evidence type="ECO:0000256" key="6">
    <source>
        <dbReference type="ARBA" id="ARBA00022840"/>
    </source>
</evidence>
<dbReference type="Gene3D" id="3.80.10.10">
    <property type="entry name" value="Ribonuclease Inhibitor"/>
    <property type="match status" value="2"/>
</dbReference>
<feature type="signal peptide" evidence="7">
    <location>
        <begin position="1"/>
        <end position="17"/>
    </location>
</feature>
<feature type="chain" id="PRO_5035309158" evidence="7">
    <location>
        <begin position="18"/>
        <end position="1238"/>
    </location>
</feature>
<evidence type="ECO:0000259" key="10">
    <source>
        <dbReference type="Pfam" id="PF23559"/>
    </source>
</evidence>
<dbReference type="InterPro" id="IPR036388">
    <property type="entry name" value="WH-like_DNA-bd_sf"/>
</dbReference>
<keyword evidence="4" id="KW-0547">Nucleotide-binding</keyword>
<dbReference type="Gene3D" id="3.40.50.300">
    <property type="entry name" value="P-loop containing nucleotide triphosphate hydrolases"/>
    <property type="match status" value="1"/>
</dbReference>
<feature type="domain" description="Disease resistance protein winged helix" evidence="10">
    <location>
        <begin position="425"/>
        <end position="496"/>
    </location>
</feature>
<dbReference type="InterPro" id="IPR027417">
    <property type="entry name" value="P-loop_NTPase"/>
</dbReference>
<keyword evidence="5" id="KW-0611">Plant defense</keyword>
<evidence type="ECO:0000259" key="11">
    <source>
        <dbReference type="Pfam" id="PF25019"/>
    </source>
</evidence>
<dbReference type="InterPro" id="IPR038005">
    <property type="entry name" value="RX-like_CC"/>
</dbReference>
<dbReference type="Pfam" id="PF23559">
    <property type="entry name" value="WHD_DRP"/>
    <property type="match status" value="1"/>
</dbReference>
<gene>
    <name evidence="12" type="ORF">ZIOFF_022243</name>
</gene>
<evidence type="ECO:0000256" key="5">
    <source>
        <dbReference type="ARBA" id="ARBA00022821"/>
    </source>
</evidence>
<keyword evidence="3" id="KW-0677">Repeat</keyword>
<evidence type="ECO:0000259" key="8">
    <source>
        <dbReference type="Pfam" id="PF00931"/>
    </source>
</evidence>
<dbReference type="CDD" id="cd14798">
    <property type="entry name" value="RX-CC_like"/>
    <property type="match status" value="1"/>
</dbReference>
<dbReference type="PANTHER" id="PTHR36766">
    <property type="entry name" value="PLANT BROAD-SPECTRUM MILDEW RESISTANCE PROTEIN RPW8"/>
    <property type="match status" value="1"/>
</dbReference>
<evidence type="ECO:0000256" key="7">
    <source>
        <dbReference type="SAM" id="SignalP"/>
    </source>
</evidence>
<dbReference type="PRINTS" id="PR00364">
    <property type="entry name" value="DISEASERSIST"/>
</dbReference>
<dbReference type="Pfam" id="PF00931">
    <property type="entry name" value="NB-ARC"/>
    <property type="match status" value="1"/>
</dbReference>
<dbReference type="PANTHER" id="PTHR36766:SF70">
    <property type="entry name" value="DISEASE RESISTANCE PROTEIN RGA4"/>
    <property type="match status" value="1"/>
</dbReference>
<dbReference type="Pfam" id="PF18052">
    <property type="entry name" value="Rx_N"/>
    <property type="match status" value="1"/>
</dbReference>
<evidence type="ECO:0000256" key="3">
    <source>
        <dbReference type="ARBA" id="ARBA00022737"/>
    </source>
</evidence>
<keyword evidence="13" id="KW-1185">Reference proteome</keyword>
<name>A0A8J5LH36_ZINOF</name>
<dbReference type="InterPro" id="IPR002182">
    <property type="entry name" value="NB-ARC"/>
</dbReference>
<dbReference type="InterPro" id="IPR041118">
    <property type="entry name" value="Rx_N"/>
</dbReference>
<feature type="domain" description="Disease resistance N-terminal" evidence="9">
    <location>
        <begin position="13"/>
        <end position="94"/>
    </location>
</feature>
<dbReference type="FunFam" id="3.40.50.300:FF:001091">
    <property type="entry name" value="Probable disease resistance protein At1g61300"/>
    <property type="match status" value="1"/>
</dbReference>
<dbReference type="InterPro" id="IPR058922">
    <property type="entry name" value="WHD_DRP"/>
</dbReference>